<gene>
    <name evidence="2" type="ORF">SAMN06265367_106185</name>
</gene>
<evidence type="ECO:0000313" key="2">
    <source>
        <dbReference type="EMBL" id="SMP29792.1"/>
    </source>
</evidence>
<comment type="caution">
    <text evidence="2">The sequence shown here is derived from an EMBL/GenBank/DDBJ whole genome shotgun (WGS) entry which is preliminary data.</text>
</comment>
<keyword evidence="3" id="KW-1185">Reference proteome</keyword>
<dbReference type="EMBL" id="FXUA01000006">
    <property type="protein sequence ID" value="SMP29792.1"/>
    <property type="molecule type" value="Genomic_DNA"/>
</dbReference>
<proteinExistence type="predicted"/>
<keyword evidence="1" id="KW-0812">Transmembrane</keyword>
<keyword evidence="1" id="KW-1133">Transmembrane helix</keyword>
<evidence type="ECO:0000256" key="1">
    <source>
        <dbReference type="SAM" id="Phobius"/>
    </source>
</evidence>
<accession>A0ABY1PDG8</accession>
<evidence type="ECO:0000313" key="3">
    <source>
        <dbReference type="Proteomes" id="UP001157915"/>
    </source>
</evidence>
<reference evidence="2 3" key="1">
    <citation type="submission" date="2017-05" db="EMBL/GenBank/DDBJ databases">
        <authorList>
            <person name="Varghese N."/>
            <person name="Submissions S."/>
        </authorList>
    </citation>
    <scope>NUCLEOTIDE SEQUENCE [LARGE SCALE GENOMIC DNA]</scope>
    <source>
        <strain evidence="2 3">DSM 15360</strain>
    </source>
</reference>
<sequence length="188" mass="21698">MEDSLSLGVQNAETSIAFINFLAIIISVIGLLISGGVFLMHFRRDRRESQALERANRLDIGAFVLVAKYYEYKGHDQFTGEFQEEYKLEIPYQIHNKSNFPIIIETVFTVFKNPESGKHIKTFEQDFSRGQIVIQSLSSKNFKLNIPMADENRIKEVMDMSINLRIMIRGSVNPFSFAPQKLEIEFDH</sequence>
<protein>
    <submittedName>
        <fullName evidence="2">Uncharacterized protein</fullName>
    </submittedName>
</protein>
<keyword evidence="1" id="KW-0472">Membrane</keyword>
<name>A0ABY1PDG8_9BACT</name>
<feature type="transmembrane region" description="Helical" evidence="1">
    <location>
        <begin position="16"/>
        <end position="40"/>
    </location>
</feature>
<dbReference type="Proteomes" id="UP001157915">
    <property type="component" value="Unassembled WGS sequence"/>
</dbReference>
<organism evidence="2 3">
    <name type="scientific">Algoriphagus winogradskyi</name>
    <dbReference type="NCBI Taxonomy" id="237017"/>
    <lineage>
        <taxon>Bacteria</taxon>
        <taxon>Pseudomonadati</taxon>
        <taxon>Bacteroidota</taxon>
        <taxon>Cytophagia</taxon>
        <taxon>Cytophagales</taxon>
        <taxon>Cyclobacteriaceae</taxon>
        <taxon>Algoriphagus</taxon>
    </lineage>
</organism>
<dbReference type="RefSeq" id="WP_283413921.1">
    <property type="nucleotide sequence ID" value="NZ_FXUA01000006.1"/>
</dbReference>